<dbReference type="PROSITE" id="PS00560">
    <property type="entry name" value="CARBOXYPEPT_SER_HIS"/>
    <property type="match status" value="1"/>
</dbReference>
<dbReference type="AlphaFoldDB" id="A0ABD1HSC8"/>
<name>A0ABD1HSC8_SALDI</name>
<accession>A0ABD1HSC8</accession>
<feature type="signal peptide" evidence="10">
    <location>
        <begin position="1"/>
        <end position="26"/>
    </location>
</feature>
<comment type="subcellular location">
    <subcellularLocation>
        <location evidence="1">Secreted</location>
    </subcellularLocation>
</comment>
<reference evidence="11 12" key="1">
    <citation type="submission" date="2024-06" db="EMBL/GenBank/DDBJ databases">
        <title>A chromosome level genome sequence of Diviner's sage (Salvia divinorum).</title>
        <authorList>
            <person name="Ford S.A."/>
            <person name="Ro D.-K."/>
            <person name="Ness R.W."/>
            <person name="Phillips M.A."/>
        </authorList>
    </citation>
    <scope>NUCLEOTIDE SEQUENCE [LARGE SCALE GENOMIC DNA]</scope>
    <source>
        <strain evidence="11">SAF-2024a</strain>
        <tissue evidence="11">Leaf</tissue>
    </source>
</reference>
<evidence type="ECO:0000256" key="9">
    <source>
        <dbReference type="ARBA" id="ARBA00023180"/>
    </source>
</evidence>
<dbReference type="Proteomes" id="UP001567538">
    <property type="component" value="Unassembled WGS sequence"/>
</dbReference>
<dbReference type="InterPro" id="IPR018202">
    <property type="entry name" value="Ser_caboxypep_ser_AS"/>
</dbReference>
<dbReference type="PRINTS" id="PR00724">
    <property type="entry name" value="CRBOXYPTASEC"/>
</dbReference>
<keyword evidence="9" id="KW-0325">Glycoprotein</keyword>
<evidence type="ECO:0000256" key="3">
    <source>
        <dbReference type="ARBA" id="ARBA00022525"/>
    </source>
</evidence>
<evidence type="ECO:0000313" key="11">
    <source>
        <dbReference type="EMBL" id="KAL1557966.1"/>
    </source>
</evidence>
<keyword evidence="5 10" id="KW-0645">Protease</keyword>
<proteinExistence type="inferred from homology"/>
<dbReference type="GO" id="GO:0004185">
    <property type="term" value="F:serine-type carboxypeptidase activity"/>
    <property type="evidence" value="ECO:0007669"/>
    <property type="project" value="UniProtKB-UniRule"/>
</dbReference>
<keyword evidence="7 10" id="KW-0378">Hydrolase</keyword>
<organism evidence="11 12">
    <name type="scientific">Salvia divinorum</name>
    <name type="common">Maria pastora</name>
    <name type="synonym">Diviner's sage</name>
    <dbReference type="NCBI Taxonomy" id="28513"/>
    <lineage>
        <taxon>Eukaryota</taxon>
        <taxon>Viridiplantae</taxon>
        <taxon>Streptophyta</taxon>
        <taxon>Embryophyta</taxon>
        <taxon>Tracheophyta</taxon>
        <taxon>Spermatophyta</taxon>
        <taxon>Magnoliopsida</taxon>
        <taxon>eudicotyledons</taxon>
        <taxon>Gunneridae</taxon>
        <taxon>Pentapetalae</taxon>
        <taxon>asterids</taxon>
        <taxon>lamiids</taxon>
        <taxon>Lamiales</taxon>
        <taxon>Lamiaceae</taxon>
        <taxon>Nepetoideae</taxon>
        <taxon>Mentheae</taxon>
        <taxon>Salviinae</taxon>
        <taxon>Salvia</taxon>
        <taxon>Salvia subgen. Calosphace</taxon>
    </lineage>
</organism>
<dbReference type="Pfam" id="PF00450">
    <property type="entry name" value="Peptidase_S10"/>
    <property type="match status" value="1"/>
</dbReference>
<dbReference type="GO" id="GO:0005576">
    <property type="term" value="C:extracellular region"/>
    <property type="evidence" value="ECO:0007669"/>
    <property type="project" value="UniProtKB-SubCell"/>
</dbReference>
<gene>
    <name evidence="11" type="ORF">AAHA92_08492</name>
</gene>
<dbReference type="PANTHER" id="PTHR11802">
    <property type="entry name" value="SERINE PROTEASE FAMILY S10 SERINE CARBOXYPEPTIDASE"/>
    <property type="match status" value="1"/>
</dbReference>
<keyword evidence="4 10" id="KW-0121">Carboxypeptidase</keyword>
<keyword evidence="6 10" id="KW-0732">Signal</keyword>
<keyword evidence="12" id="KW-1185">Reference proteome</keyword>
<evidence type="ECO:0000256" key="6">
    <source>
        <dbReference type="ARBA" id="ARBA00022729"/>
    </source>
</evidence>
<evidence type="ECO:0000256" key="4">
    <source>
        <dbReference type="ARBA" id="ARBA00022645"/>
    </source>
</evidence>
<comment type="similarity">
    <text evidence="2 10">Belongs to the peptidase S10 family.</text>
</comment>
<dbReference type="Gene3D" id="3.40.50.11320">
    <property type="match status" value="1"/>
</dbReference>
<dbReference type="SUPFAM" id="SSF53474">
    <property type="entry name" value="alpha/beta-Hydrolases"/>
    <property type="match status" value="1"/>
</dbReference>
<dbReference type="Gene3D" id="3.40.50.1820">
    <property type="entry name" value="alpha/beta hydrolase"/>
    <property type="match status" value="1"/>
</dbReference>
<dbReference type="InterPro" id="IPR033124">
    <property type="entry name" value="Ser_caboxypep_his_AS"/>
</dbReference>
<keyword evidence="3" id="KW-0964">Secreted</keyword>
<protein>
    <recommendedName>
        <fullName evidence="10">Carboxypeptidase</fullName>
        <ecNumber evidence="10">3.4.16.-</ecNumber>
    </recommendedName>
</protein>
<evidence type="ECO:0000256" key="5">
    <source>
        <dbReference type="ARBA" id="ARBA00022670"/>
    </source>
</evidence>
<dbReference type="EMBL" id="JBEAFC010000004">
    <property type="protein sequence ID" value="KAL1557966.1"/>
    <property type="molecule type" value="Genomic_DNA"/>
</dbReference>
<dbReference type="InterPro" id="IPR029058">
    <property type="entry name" value="AB_hydrolase_fold"/>
</dbReference>
<feature type="chain" id="PRO_5044531929" description="Carboxypeptidase" evidence="10">
    <location>
        <begin position="27"/>
        <end position="483"/>
    </location>
</feature>
<evidence type="ECO:0000256" key="7">
    <source>
        <dbReference type="ARBA" id="ARBA00022801"/>
    </source>
</evidence>
<comment type="caution">
    <text evidence="11">The sequence shown here is derived from an EMBL/GenBank/DDBJ whole genome shotgun (WGS) entry which is preliminary data.</text>
</comment>
<sequence>MKGVSVSESILLLSLVCVALCAQCYGGKGFNPLAKFIKGRTTKGWENYGTAKDVSGEYKPVYVGDQEGLKEADMVLSLPGQPQVDFSQYSGYVTVDPDAGRALFYYFAESQDPSATPLVLWLNGGPGCSSLGTGGMTELGPFRVNSDGETLWYNQYSWNNVANVIFLESPAGVGFSYSNRSDHATGDEQTAQDSYTFLVNWLERFPEYKAREMYITGESYAGHYVPQLASLIIQNNKITNQTVINLKGIAIGNALIDMEDYQSGCYDFLGTHALISNETHQGILETCDFSSSGFISDECLDYMIEAKDSEGNIFPYNIYASWCSSHSSSISSGYDQCSDDYVESYLNTPQVQAALHATAIPVHWTQCSDDVGREWNDSPFTVLPTIKELMAEGLRVWIVSGDTDSVVPVTATMYSMAKMEIPVKTPWYPWYVQEEVGGYVVEYENVTFVTVRGAGHMVPSYQPERALVVFTSFLEGKLPPTLS</sequence>
<keyword evidence="8" id="KW-1015">Disulfide bond</keyword>
<dbReference type="PROSITE" id="PS00131">
    <property type="entry name" value="CARBOXYPEPT_SER_SER"/>
    <property type="match status" value="1"/>
</dbReference>
<dbReference type="EC" id="3.4.16.-" evidence="10"/>
<evidence type="ECO:0000313" key="12">
    <source>
        <dbReference type="Proteomes" id="UP001567538"/>
    </source>
</evidence>
<dbReference type="Gene3D" id="6.10.250.940">
    <property type="match status" value="1"/>
</dbReference>
<dbReference type="FunFam" id="3.40.50.11320:FF:000002">
    <property type="entry name" value="Carboxypeptidase"/>
    <property type="match status" value="1"/>
</dbReference>
<evidence type="ECO:0000256" key="1">
    <source>
        <dbReference type="ARBA" id="ARBA00004613"/>
    </source>
</evidence>
<dbReference type="PANTHER" id="PTHR11802:SF460">
    <property type="entry name" value="CARBOXYPEPTIDASE"/>
    <property type="match status" value="1"/>
</dbReference>
<evidence type="ECO:0000256" key="8">
    <source>
        <dbReference type="ARBA" id="ARBA00023157"/>
    </source>
</evidence>
<dbReference type="InterPro" id="IPR001563">
    <property type="entry name" value="Peptidase_S10"/>
</dbReference>
<dbReference type="GO" id="GO:0006508">
    <property type="term" value="P:proteolysis"/>
    <property type="evidence" value="ECO:0007669"/>
    <property type="project" value="UniProtKB-KW"/>
</dbReference>
<evidence type="ECO:0000256" key="10">
    <source>
        <dbReference type="RuleBase" id="RU361156"/>
    </source>
</evidence>
<dbReference type="FunFam" id="3.40.50.1820:FF:000030">
    <property type="entry name" value="Carboxypeptidase"/>
    <property type="match status" value="1"/>
</dbReference>
<evidence type="ECO:0000256" key="2">
    <source>
        <dbReference type="ARBA" id="ARBA00009431"/>
    </source>
</evidence>